<keyword evidence="24" id="KW-1185">Reference proteome</keyword>
<dbReference type="InterPro" id="IPR001245">
    <property type="entry name" value="Ser-Thr/Tyr_kinase_cat_dom"/>
</dbReference>
<dbReference type="PANTHER" id="PTHR45631:SF202">
    <property type="entry name" value="SENESCENCE-INDUCED RECEPTOR-LIKE SERINE_THREONINE-PROTEIN KINASE"/>
    <property type="match status" value="1"/>
</dbReference>
<dbReference type="Pfam" id="PF12819">
    <property type="entry name" value="Malectin_like"/>
    <property type="match status" value="1"/>
</dbReference>
<dbReference type="Gene3D" id="3.80.10.10">
    <property type="entry name" value="Ribonuclease Inhibitor"/>
    <property type="match status" value="1"/>
</dbReference>
<evidence type="ECO:0000256" key="9">
    <source>
        <dbReference type="ARBA" id="ARBA00022737"/>
    </source>
</evidence>
<evidence type="ECO:0000256" key="17">
    <source>
        <dbReference type="ARBA" id="ARBA00048679"/>
    </source>
</evidence>
<evidence type="ECO:0000313" key="24">
    <source>
        <dbReference type="Proteomes" id="UP000326396"/>
    </source>
</evidence>
<keyword evidence="14 20" id="KW-0472">Membrane</keyword>
<dbReference type="AlphaFoldDB" id="A0A5N6NR99"/>
<evidence type="ECO:0000256" key="3">
    <source>
        <dbReference type="ARBA" id="ARBA00022527"/>
    </source>
</evidence>
<dbReference type="Pfam" id="PF00560">
    <property type="entry name" value="LRR_1"/>
    <property type="match status" value="2"/>
</dbReference>
<dbReference type="EMBL" id="SZYD01000010">
    <property type="protein sequence ID" value="KAD4982873.1"/>
    <property type="molecule type" value="Genomic_DNA"/>
</dbReference>
<dbReference type="PANTHER" id="PTHR45631">
    <property type="entry name" value="OS07G0107800 PROTEIN-RELATED"/>
    <property type="match status" value="1"/>
</dbReference>
<evidence type="ECO:0000256" key="2">
    <source>
        <dbReference type="ARBA" id="ARBA00012513"/>
    </source>
</evidence>
<feature type="compositionally biased region" description="Polar residues" evidence="19">
    <location>
        <begin position="1144"/>
        <end position="1156"/>
    </location>
</feature>
<feature type="binding site" evidence="18">
    <location>
        <position position="571"/>
    </location>
    <ligand>
        <name>ATP</name>
        <dbReference type="ChEBI" id="CHEBI:30616"/>
    </ligand>
</feature>
<evidence type="ECO:0000256" key="8">
    <source>
        <dbReference type="ARBA" id="ARBA00022729"/>
    </source>
</evidence>
<evidence type="ECO:0000256" key="16">
    <source>
        <dbReference type="ARBA" id="ARBA00047899"/>
    </source>
</evidence>
<dbReference type="PROSITE" id="PS00107">
    <property type="entry name" value="PROTEIN_KINASE_ATP"/>
    <property type="match status" value="1"/>
</dbReference>
<dbReference type="GO" id="GO:0005524">
    <property type="term" value="F:ATP binding"/>
    <property type="evidence" value="ECO:0007669"/>
    <property type="project" value="UniProtKB-UniRule"/>
</dbReference>
<evidence type="ECO:0000256" key="18">
    <source>
        <dbReference type="PROSITE-ProRule" id="PRU10141"/>
    </source>
</evidence>
<comment type="catalytic activity">
    <reaction evidence="17">
        <text>L-seryl-[protein] + ATP = O-phospho-L-seryl-[protein] + ADP + H(+)</text>
        <dbReference type="Rhea" id="RHEA:17989"/>
        <dbReference type="Rhea" id="RHEA-COMP:9863"/>
        <dbReference type="Rhea" id="RHEA-COMP:11604"/>
        <dbReference type="ChEBI" id="CHEBI:15378"/>
        <dbReference type="ChEBI" id="CHEBI:29999"/>
        <dbReference type="ChEBI" id="CHEBI:30616"/>
        <dbReference type="ChEBI" id="CHEBI:83421"/>
        <dbReference type="ChEBI" id="CHEBI:456216"/>
        <dbReference type="EC" id="2.7.11.1"/>
    </reaction>
</comment>
<dbReference type="PROSITE" id="PS50011">
    <property type="entry name" value="PROTEIN_KINASE_DOM"/>
    <property type="match status" value="1"/>
</dbReference>
<comment type="caution">
    <text evidence="23">The sequence shown here is derived from an EMBL/GenBank/DDBJ whole genome shotgun (WGS) entry which is preliminary data.</text>
</comment>
<dbReference type="InterPro" id="IPR011009">
    <property type="entry name" value="Kinase-like_dom_sf"/>
</dbReference>
<dbReference type="InterPro" id="IPR024788">
    <property type="entry name" value="Malectin-like_Carb-bd_dom"/>
</dbReference>
<proteinExistence type="predicted"/>
<keyword evidence="15" id="KW-0675">Receptor</keyword>
<comment type="catalytic activity">
    <reaction evidence="16">
        <text>L-threonyl-[protein] + ATP = O-phospho-L-threonyl-[protein] + ADP + H(+)</text>
        <dbReference type="Rhea" id="RHEA:46608"/>
        <dbReference type="Rhea" id="RHEA-COMP:11060"/>
        <dbReference type="Rhea" id="RHEA-COMP:11605"/>
        <dbReference type="ChEBI" id="CHEBI:15378"/>
        <dbReference type="ChEBI" id="CHEBI:30013"/>
        <dbReference type="ChEBI" id="CHEBI:30616"/>
        <dbReference type="ChEBI" id="CHEBI:61977"/>
        <dbReference type="ChEBI" id="CHEBI:456216"/>
        <dbReference type="EC" id="2.7.11.1"/>
    </reaction>
</comment>
<feature type="region of interest" description="Disordered" evidence="19">
    <location>
        <begin position="1128"/>
        <end position="1161"/>
    </location>
</feature>
<dbReference type="GO" id="GO:0004674">
    <property type="term" value="F:protein serine/threonine kinase activity"/>
    <property type="evidence" value="ECO:0007669"/>
    <property type="project" value="UniProtKB-KW"/>
</dbReference>
<evidence type="ECO:0000256" key="21">
    <source>
        <dbReference type="SAM" id="SignalP"/>
    </source>
</evidence>
<keyword evidence="11" id="KW-0418">Kinase</keyword>
<dbReference type="Proteomes" id="UP000326396">
    <property type="component" value="Linkage Group LG18"/>
</dbReference>
<sequence>MPLFTSFYYVLTLQVALTLAMVHAQDDQSDAGFIDSGINQEILSTYKSDTQDIQLSTLRSFPQNTRNCYTLRPKQGKGNRYLIRARFTYGNYDFKGQPPQFDLYLGSDHWIRVDFNVSLAKDSEIIHLASSDYIHVCLVNIGLGYPFISALELRLLDNTMYAHDLRSLVLFTRINFGTSETVRYGDDTDDRIWYPEAFSGITIVQTSSPISLGSSTKENLPSKVMSTAIIPTNPTYDLLYSWRPTSINDVFFMYLYFAEIETLQSNQTREFNVLLNRVIWTGGPISPIDHTTSTYFTSFYNSTSYELRLRKTPNSTLPPMCNAIELYNPIRLQQQQTDDQDAASMWSIKTVYGLKRIWQGDPCVPNDSIWEGVNCSYNDTDNPRIISLNLSYSRISGEIAPALANLTMIQSLDLSYNNLTGSVPKFLASLDFLRILNLTGNNFTSPLPEELLEKKKNGQLLLSIEADSNQSTYACHKGSCKKNKNKKVVILVVASIAALIILLTTLTVLWITKRRRTQVPSTRYRVIEPRNQRFKYSEVQKITNNFTTVIGKGGSGTVFKGLIGNTQVAVKMLSELSAQGYKEFQAEARLLMRADHKNIISLTGYCDEHKHKGIIYEYMANGNLGMHLFDASQNVLSWIKRIEIGYDAAQGLEYIHHHRRPAIVHRDVKCSNILLDERLQAKLADFGLSRAFATESATHVSTVMAGTYGYLDPEYFTTNRLTEKSDVYSFGVVLLELATGRQAKPAIPTDLHIVGRVRSMIENGSIENIIDPRLQGNFEVNTAWQVVKLAMRCVDNSSVNRPTMKNVVIDLKNSLEISSVSGNPANGSLSFSFVPPSHHATMATVVHTGAPTTIPTRRRDGDEAESSSSDHTIPRVSVQPTNIAPPVIPFSSGVMATSTLTFPYGMSSPLLPPYYPQTPFIPPFNHTPSQTSVYTNPLTPQPRPSGSFVSSGPNPVQGTIPMVTNPLTPGGNYGTILMIPYAPYMPNTPMPYYFVFSTRGGPSAHEALLANLRTQLQFTNISPPPAINGSNVVCPTYNPNPQAYPFVIDYNQPYKPPELAMTSKFVAPIALADLQINGTTEALKVAGFIHGVRDKHPIRKLHGVNGTPEDMNSLMTIAKAYVQQEKSVTASSEWESRKAERKGGSTQAPLTPTVRKSSVETSERLAYHRRDSGRYTPYTPREVSIVAQRKDEKHETYPTLTKTPSEIWRTEGLKWEQPRPLKDNPARDKSKYCDYHRVHGHDTNDCWQLKKQIEKVPF</sequence>
<feature type="region of interest" description="Disordered" evidence="19">
    <location>
        <begin position="851"/>
        <end position="880"/>
    </location>
</feature>
<dbReference type="Gene3D" id="1.10.510.10">
    <property type="entry name" value="Transferase(Phosphotransferase) domain 1"/>
    <property type="match status" value="1"/>
</dbReference>
<evidence type="ECO:0000256" key="11">
    <source>
        <dbReference type="ARBA" id="ARBA00022777"/>
    </source>
</evidence>
<dbReference type="EC" id="2.7.11.1" evidence="2"/>
<evidence type="ECO:0000256" key="12">
    <source>
        <dbReference type="ARBA" id="ARBA00022840"/>
    </source>
</evidence>
<feature type="compositionally biased region" description="Basic and acidic residues" evidence="19">
    <location>
        <begin position="1134"/>
        <end position="1143"/>
    </location>
</feature>
<feature type="chain" id="PRO_5024284971" description="non-specific serine/threonine protein kinase" evidence="21">
    <location>
        <begin position="25"/>
        <end position="1258"/>
    </location>
</feature>
<keyword evidence="4" id="KW-0597">Phosphoprotein</keyword>
<organism evidence="23 24">
    <name type="scientific">Mikania micrantha</name>
    <name type="common">bitter vine</name>
    <dbReference type="NCBI Taxonomy" id="192012"/>
    <lineage>
        <taxon>Eukaryota</taxon>
        <taxon>Viridiplantae</taxon>
        <taxon>Streptophyta</taxon>
        <taxon>Embryophyta</taxon>
        <taxon>Tracheophyta</taxon>
        <taxon>Spermatophyta</taxon>
        <taxon>Magnoliopsida</taxon>
        <taxon>eudicotyledons</taxon>
        <taxon>Gunneridae</taxon>
        <taxon>Pentapetalae</taxon>
        <taxon>asterids</taxon>
        <taxon>campanulids</taxon>
        <taxon>Asterales</taxon>
        <taxon>Asteraceae</taxon>
        <taxon>Asteroideae</taxon>
        <taxon>Heliantheae alliance</taxon>
        <taxon>Eupatorieae</taxon>
        <taxon>Mikania</taxon>
    </lineage>
</organism>
<keyword evidence="6" id="KW-0808">Transferase</keyword>
<keyword evidence="8 21" id="KW-0732">Signal</keyword>
<evidence type="ECO:0000256" key="6">
    <source>
        <dbReference type="ARBA" id="ARBA00022679"/>
    </source>
</evidence>
<keyword evidence="3" id="KW-0723">Serine/threonine-protein kinase</keyword>
<gene>
    <name evidence="23" type="ORF">E3N88_19544</name>
</gene>
<evidence type="ECO:0000259" key="22">
    <source>
        <dbReference type="PROSITE" id="PS50011"/>
    </source>
</evidence>
<keyword evidence="7 20" id="KW-0812">Transmembrane</keyword>
<accession>A0A5N6NR99</accession>
<feature type="signal peptide" evidence="21">
    <location>
        <begin position="1"/>
        <end position="24"/>
    </location>
</feature>
<protein>
    <recommendedName>
        <fullName evidence="2">non-specific serine/threonine protein kinase</fullName>
        <ecNumber evidence="2">2.7.11.1</ecNumber>
    </recommendedName>
</protein>
<evidence type="ECO:0000256" key="7">
    <source>
        <dbReference type="ARBA" id="ARBA00022692"/>
    </source>
</evidence>
<dbReference type="InterPro" id="IPR000719">
    <property type="entry name" value="Prot_kinase_dom"/>
</dbReference>
<dbReference type="SUPFAM" id="SSF52058">
    <property type="entry name" value="L domain-like"/>
    <property type="match status" value="1"/>
</dbReference>
<dbReference type="InterPro" id="IPR008271">
    <property type="entry name" value="Ser/Thr_kinase_AS"/>
</dbReference>
<evidence type="ECO:0000313" key="23">
    <source>
        <dbReference type="EMBL" id="KAD4982873.1"/>
    </source>
</evidence>
<evidence type="ECO:0000256" key="13">
    <source>
        <dbReference type="ARBA" id="ARBA00022989"/>
    </source>
</evidence>
<evidence type="ECO:0000256" key="19">
    <source>
        <dbReference type="SAM" id="MobiDB-lite"/>
    </source>
</evidence>
<keyword evidence="5" id="KW-0433">Leucine-rich repeat</keyword>
<dbReference type="InterPro" id="IPR001611">
    <property type="entry name" value="Leu-rich_rpt"/>
</dbReference>
<evidence type="ECO:0000256" key="20">
    <source>
        <dbReference type="SAM" id="Phobius"/>
    </source>
</evidence>
<keyword evidence="10 18" id="KW-0547">Nucleotide-binding</keyword>
<keyword evidence="13 20" id="KW-1133">Transmembrane helix</keyword>
<dbReference type="SUPFAM" id="SSF56112">
    <property type="entry name" value="Protein kinase-like (PK-like)"/>
    <property type="match status" value="1"/>
</dbReference>
<evidence type="ECO:0000256" key="4">
    <source>
        <dbReference type="ARBA" id="ARBA00022553"/>
    </source>
</evidence>
<dbReference type="SMART" id="SM00220">
    <property type="entry name" value="S_TKc"/>
    <property type="match status" value="1"/>
</dbReference>
<dbReference type="FunFam" id="3.80.10.10:FF:000129">
    <property type="entry name" value="Leucine-rich repeat receptor-like kinase"/>
    <property type="match status" value="1"/>
</dbReference>
<dbReference type="OrthoDB" id="2017114at2759"/>
<dbReference type="PROSITE" id="PS00108">
    <property type="entry name" value="PROTEIN_KINASE_ST"/>
    <property type="match status" value="1"/>
</dbReference>
<evidence type="ECO:0000256" key="5">
    <source>
        <dbReference type="ARBA" id="ARBA00022614"/>
    </source>
</evidence>
<dbReference type="InterPro" id="IPR032675">
    <property type="entry name" value="LRR_dom_sf"/>
</dbReference>
<dbReference type="FunFam" id="1.10.510.10:FF:000146">
    <property type="entry name" value="LRR receptor-like serine/threonine-protein kinase IOS1"/>
    <property type="match status" value="1"/>
</dbReference>
<dbReference type="Pfam" id="PF07714">
    <property type="entry name" value="PK_Tyr_Ser-Thr"/>
    <property type="match status" value="1"/>
</dbReference>
<dbReference type="Gene3D" id="3.30.200.20">
    <property type="entry name" value="Phosphorylase Kinase, domain 1"/>
    <property type="match status" value="1"/>
</dbReference>
<evidence type="ECO:0000256" key="14">
    <source>
        <dbReference type="ARBA" id="ARBA00023136"/>
    </source>
</evidence>
<reference evidence="23 24" key="1">
    <citation type="submission" date="2019-05" db="EMBL/GenBank/DDBJ databases">
        <title>Mikania micrantha, genome provides insights into the molecular mechanism of rapid growth.</title>
        <authorList>
            <person name="Liu B."/>
        </authorList>
    </citation>
    <scope>NUCLEOTIDE SEQUENCE [LARGE SCALE GENOMIC DNA]</scope>
    <source>
        <strain evidence="23">NLD-2019</strain>
        <tissue evidence="23">Leaf</tissue>
    </source>
</reference>
<evidence type="ECO:0000256" key="10">
    <source>
        <dbReference type="ARBA" id="ARBA00022741"/>
    </source>
</evidence>
<name>A0A5N6NR99_9ASTR</name>
<feature type="transmembrane region" description="Helical" evidence="20">
    <location>
        <begin position="488"/>
        <end position="511"/>
    </location>
</feature>
<dbReference type="GO" id="GO:0016020">
    <property type="term" value="C:membrane"/>
    <property type="evidence" value="ECO:0007669"/>
    <property type="project" value="UniProtKB-SubCell"/>
</dbReference>
<keyword evidence="9" id="KW-0677">Repeat</keyword>
<keyword evidence="12 18" id="KW-0067">ATP-binding</keyword>
<comment type="subcellular location">
    <subcellularLocation>
        <location evidence="1">Membrane</location>
        <topology evidence="1">Single-pass membrane protein</topology>
    </subcellularLocation>
</comment>
<evidence type="ECO:0000256" key="1">
    <source>
        <dbReference type="ARBA" id="ARBA00004167"/>
    </source>
</evidence>
<evidence type="ECO:0000256" key="15">
    <source>
        <dbReference type="ARBA" id="ARBA00023170"/>
    </source>
</evidence>
<feature type="domain" description="Protein kinase" evidence="22">
    <location>
        <begin position="544"/>
        <end position="815"/>
    </location>
</feature>
<dbReference type="InterPro" id="IPR017441">
    <property type="entry name" value="Protein_kinase_ATP_BS"/>
</dbReference>